<name>A0A1F6UQ79_9BACT</name>
<proteinExistence type="predicted"/>
<dbReference type="STRING" id="1801732.A2814_03115"/>
<reference evidence="1 2" key="1">
    <citation type="journal article" date="2016" name="Nat. Commun.">
        <title>Thousands of microbial genomes shed light on interconnected biogeochemical processes in an aquifer system.</title>
        <authorList>
            <person name="Anantharaman K."/>
            <person name="Brown C.T."/>
            <person name="Hug L.A."/>
            <person name="Sharon I."/>
            <person name="Castelle C.J."/>
            <person name="Probst A.J."/>
            <person name="Thomas B.C."/>
            <person name="Singh A."/>
            <person name="Wilkins M.J."/>
            <person name="Karaoz U."/>
            <person name="Brodie E.L."/>
            <person name="Williams K.H."/>
            <person name="Hubbard S.S."/>
            <person name="Banfield J.F."/>
        </authorList>
    </citation>
    <scope>NUCLEOTIDE SEQUENCE [LARGE SCALE GENOMIC DNA]</scope>
</reference>
<sequence length="282" mass="32562">MADDEKKVEIVELTDIVSKEEQAVLEKIIGGGWKKYTRVTMAALGILPWVGSLLGAAATLSSENDQEDTTKLLFLWIKEHEIKLKELGVTLNSIFGRFESFGERINQRIESEEYLGLVRKTFKKWDEAETLEKREMLRKLITNAGGITVVQDDWVRMFLDWIEQYHELHFSIIAQIHQNPGITRKAMWMNVKGSIPKDNSSEADMFKLLIDDLTRGRVIRQKREVNSQGQFYKKQRREARSSDFMESPFDDEDQYVLTELGTGFVQYVMNELTPQIGDSSKS</sequence>
<protein>
    <submittedName>
        <fullName evidence="1">Uncharacterized protein</fullName>
    </submittedName>
</protein>
<evidence type="ECO:0000313" key="2">
    <source>
        <dbReference type="Proteomes" id="UP000177869"/>
    </source>
</evidence>
<organism evidence="1 2">
    <name type="scientific">Candidatus Nomurabacteria bacterium RIFCSPHIGHO2_01_FULL_38_19</name>
    <dbReference type="NCBI Taxonomy" id="1801732"/>
    <lineage>
        <taxon>Bacteria</taxon>
        <taxon>Candidatus Nomuraibacteriota</taxon>
    </lineage>
</organism>
<comment type="caution">
    <text evidence="1">The sequence shown here is derived from an EMBL/GenBank/DDBJ whole genome shotgun (WGS) entry which is preliminary data.</text>
</comment>
<dbReference type="Proteomes" id="UP000177869">
    <property type="component" value="Unassembled WGS sequence"/>
</dbReference>
<evidence type="ECO:0000313" key="1">
    <source>
        <dbReference type="EMBL" id="OGI59498.1"/>
    </source>
</evidence>
<gene>
    <name evidence="1" type="ORF">A2814_03115</name>
</gene>
<dbReference type="EMBL" id="MFTI01000032">
    <property type="protein sequence ID" value="OGI59498.1"/>
    <property type="molecule type" value="Genomic_DNA"/>
</dbReference>
<accession>A0A1F6UQ79</accession>
<dbReference type="AlphaFoldDB" id="A0A1F6UQ79"/>